<proteinExistence type="predicted"/>
<sequence>MTFMVRRCSLTIVLPSAYLFVRWDAASAVISRFNIKAVPLSFSSSTNTHSSLKSQQSLDIFRPICKSAFSHLARLFPNSWTAQHHIHITNILHVLLLVRLAPVATDFLKLVAATLVMVSSDMFQRALDWEAKAADKSDCPPHASSVAETPVTCTSSVHPGPLKSGTPISPRMNANEGQTVTDPETGAPESKSNVAGPKEEIVRLQGAITDLKTANKAKDVLLQRTREELKSAQETLNETFAEYCSVRDEMRNTTENTARDHQALIYRKDIELFALRKGNEQKEKYINERDTKLEDIFQQQKATVELKDAQLKVLKGRLTSLDSQTSPSSSHDYEDAMDGDHALEVRLLRVKKAAKRAQGAKSSPSDSTTVDAEKDATMASLREHLALARKAADEVVNQKAELSRAWDIVKKVQASLKEERKLHTQTKEQFQNLVVNQEEEEQRKQISPLVRLPTIAEDKDELEAMFDKAQEDNLRLNSELEMLEIRLREANNRMFNAEQEANTLREQMQVKDATSNDSEVARPSVVHHLHFQRMEAQIRESRDTLAAKLVEIELLKKTIAGKDDYVKDLQAEVDAAVSFHTEDQDEIERLKQAVTELQATKDQLRRDHERLSVQANHLRIPSVEHASARSSGPTLIPDLISPLTKPAVESVIVKALSSMPVSSDDVRNNSIQETPKRHIRSEDPPNRWHLMSNEVPPPELRGFRRRSLGLKDFVKKIVKKEPKIEDAMEPNQAKEEEATNLSNNRAALSTKDRDASILRATVASKLPDQDPFHTPQADPASQTIRATNIRRHTPRYYTAQDASNAERPQTAAAAEMTTSKDDTSVSTKRRSWSASQLTSPRNKLKRRSLY</sequence>
<feature type="region of interest" description="Disordered" evidence="2">
    <location>
        <begin position="662"/>
        <end position="693"/>
    </location>
</feature>
<feature type="region of interest" description="Disordered" evidence="2">
    <location>
        <begin position="138"/>
        <end position="198"/>
    </location>
</feature>
<feature type="chain" id="PRO_5025608040" evidence="3">
    <location>
        <begin position="29"/>
        <end position="850"/>
    </location>
</feature>
<evidence type="ECO:0000313" key="4">
    <source>
        <dbReference type="EMBL" id="KAF1917791.1"/>
    </source>
</evidence>
<feature type="coiled-coil region" evidence="1">
    <location>
        <begin position="459"/>
        <end position="507"/>
    </location>
</feature>
<evidence type="ECO:0000256" key="3">
    <source>
        <dbReference type="SAM" id="SignalP"/>
    </source>
</evidence>
<organism evidence="4 5">
    <name type="scientific">Ampelomyces quisqualis</name>
    <name type="common">Powdery mildew agent</name>
    <dbReference type="NCBI Taxonomy" id="50730"/>
    <lineage>
        <taxon>Eukaryota</taxon>
        <taxon>Fungi</taxon>
        <taxon>Dikarya</taxon>
        <taxon>Ascomycota</taxon>
        <taxon>Pezizomycotina</taxon>
        <taxon>Dothideomycetes</taxon>
        <taxon>Pleosporomycetidae</taxon>
        <taxon>Pleosporales</taxon>
        <taxon>Pleosporineae</taxon>
        <taxon>Phaeosphaeriaceae</taxon>
        <taxon>Ampelomyces</taxon>
    </lineage>
</organism>
<accession>A0A6A5QPX6</accession>
<protein>
    <submittedName>
        <fullName evidence="4">Uncharacterized protein</fullName>
    </submittedName>
</protein>
<evidence type="ECO:0000256" key="1">
    <source>
        <dbReference type="SAM" id="Coils"/>
    </source>
</evidence>
<name>A0A6A5QPX6_AMPQU</name>
<feature type="compositionally biased region" description="Basic and acidic residues" evidence="2">
    <location>
        <begin position="725"/>
        <end position="737"/>
    </location>
</feature>
<feature type="compositionally biased region" description="Polar residues" evidence="2">
    <location>
        <begin position="832"/>
        <end position="841"/>
    </location>
</feature>
<keyword evidence="1" id="KW-0175">Coiled coil</keyword>
<feature type="compositionally biased region" description="Basic and acidic residues" evidence="2">
    <location>
        <begin position="674"/>
        <end position="686"/>
    </location>
</feature>
<keyword evidence="3" id="KW-0732">Signal</keyword>
<feature type="region of interest" description="Disordered" evidence="2">
    <location>
        <begin position="725"/>
        <end position="850"/>
    </location>
</feature>
<feature type="region of interest" description="Disordered" evidence="2">
    <location>
        <begin position="354"/>
        <end position="373"/>
    </location>
</feature>
<dbReference type="AlphaFoldDB" id="A0A6A5QPX6"/>
<dbReference type="OrthoDB" id="3789140at2759"/>
<feature type="signal peptide" evidence="3">
    <location>
        <begin position="1"/>
        <end position="28"/>
    </location>
</feature>
<keyword evidence="5" id="KW-1185">Reference proteome</keyword>
<gene>
    <name evidence="4" type="ORF">BDU57DRAFT_555555</name>
</gene>
<dbReference type="Proteomes" id="UP000800096">
    <property type="component" value="Unassembled WGS sequence"/>
</dbReference>
<evidence type="ECO:0000256" key="2">
    <source>
        <dbReference type="SAM" id="MobiDB-lite"/>
    </source>
</evidence>
<dbReference type="EMBL" id="ML979134">
    <property type="protein sequence ID" value="KAF1917791.1"/>
    <property type="molecule type" value="Genomic_DNA"/>
</dbReference>
<feature type="coiled-coil region" evidence="1">
    <location>
        <begin position="580"/>
        <end position="614"/>
    </location>
</feature>
<reference evidence="4" key="1">
    <citation type="journal article" date="2020" name="Stud. Mycol.">
        <title>101 Dothideomycetes genomes: a test case for predicting lifestyles and emergence of pathogens.</title>
        <authorList>
            <person name="Haridas S."/>
            <person name="Albert R."/>
            <person name="Binder M."/>
            <person name="Bloem J."/>
            <person name="Labutti K."/>
            <person name="Salamov A."/>
            <person name="Andreopoulos B."/>
            <person name="Baker S."/>
            <person name="Barry K."/>
            <person name="Bills G."/>
            <person name="Bluhm B."/>
            <person name="Cannon C."/>
            <person name="Castanera R."/>
            <person name="Culley D."/>
            <person name="Daum C."/>
            <person name="Ezra D."/>
            <person name="Gonzalez J."/>
            <person name="Henrissat B."/>
            <person name="Kuo A."/>
            <person name="Liang C."/>
            <person name="Lipzen A."/>
            <person name="Lutzoni F."/>
            <person name="Magnuson J."/>
            <person name="Mondo S."/>
            <person name="Nolan M."/>
            <person name="Ohm R."/>
            <person name="Pangilinan J."/>
            <person name="Park H.-J."/>
            <person name="Ramirez L."/>
            <person name="Alfaro M."/>
            <person name="Sun H."/>
            <person name="Tritt A."/>
            <person name="Yoshinaga Y."/>
            <person name="Zwiers L.-H."/>
            <person name="Turgeon B."/>
            <person name="Goodwin S."/>
            <person name="Spatafora J."/>
            <person name="Crous P."/>
            <person name="Grigoriev I."/>
        </authorList>
    </citation>
    <scope>NUCLEOTIDE SEQUENCE</scope>
    <source>
        <strain evidence="4">HMLAC05119</strain>
    </source>
</reference>
<feature type="compositionally biased region" description="Polar residues" evidence="2">
    <location>
        <begin position="360"/>
        <end position="370"/>
    </location>
</feature>
<evidence type="ECO:0000313" key="5">
    <source>
        <dbReference type="Proteomes" id="UP000800096"/>
    </source>
</evidence>